<dbReference type="SUPFAM" id="SSF50341">
    <property type="entry name" value="CheW-like"/>
    <property type="match status" value="1"/>
</dbReference>
<evidence type="ECO:0000259" key="1">
    <source>
        <dbReference type="PROSITE" id="PS50851"/>
    </source>
</evidence>
<dbReference type="InterPro" id="IPR002545">
    <property type="entry name" value="CheW-lke_dom"/>
</dbReference>
<keyword evidence="3" id="KW-1185">Reference proteome</keyword>
<dbReference type="AlphaFoldDB" id="A0A369A7D1"/>
<proteinExistence type="predicted"/>
<evidence type="ECO:0000313" key="2">
    <source>
        <dbReference type="EMBL" id="RCX05260.1"/>
    </source>
</evidence>
<dbReference type="InterPro" id="IPR036061">
    <property type="entry name" value="CheW-like_dom_sf"/>
</dbReference>
<dbReference type="GO" id="GO:0007165">
    <property type="term" value="P:signal transduction"/>
    <property type="evidence" value="ECO:0007669"/>
    <property type="project" value="InterPro"/>
</dbReference>
<name>A0A369A7D1_9FLAO</name>
<reference evidence="2 3" key="1">
    <citation type="submission" date="2018-07" db="EMBL/GenBank/DDBJ databases">
        <title>Genomic Encyclopedia of Type Strains, Phase IV (KMG-IV): sequencing the most valuable type-strain genomes for metagenomic binning, comparative biology and taxonomic classification.</title>
        <authorList>
            <person name="Goeker M."/>
        </authorList>
    </citation>
    <scope>NUCLEOTIDE SEQUENCE [LARGE SCALE GENOMIC DNA]</scope>
    <source>
        <strain evidence="2 3">DSM 21410</strain>
    </source>
</reference>
<dbReference type="EMBL" id="QPJS01000001">
    <property type="protein sequence ID" value="RCX05260.1"/>
    <property type="molecule type" value="Genomic_DNA"/>
</dbReference>
<dbReference type="Proteomes" id="UP000253517">
    <property type="component" value="Unassembled WGS sequence"/>
</dbReference>
<dbReference type="PROSITE" id="PS50851">
    <property type="entry name" value="CHEW"/>
    <property type="match status" value="1"/>
</dbReference>
<comment type="caution">
    <text evidence="2">The sequence shown here is derived from an EMBL/GenBank/DDBJ whole genome shotgun (WGS) entry which is preliminary data.</text>
</comment>
<protein>
    <submittedName>
        <fullName evidence="2">Chemotaxis signal transduction protein</fullName>
    </submittedName>
</protein>
<dbReference type="Pfam" id="PF01584">
    <property type="entry name" value="CheW"/>
    <property type="match status" value="1"/>
</dbReference>
<accession>A0A369A7D1</accession>
<sequence>MIKKDNIDKPTGYYLFYTLGGHGFCAPIECVEVVLGAATPTAMPVREKGFLGVLQVHEQLIPVFSGFELLGLSPIPLDPSQRIIVFNGSKTVFSDSENIQNVGLLVEDIIGVASVESYKHYRLNFPASDTEEYVSMFIDEQNQKYIHLPLAKYFEKISLQKDIYELINNAERTILKNE</sequence>
<feature type="domain" description="CheW-like" evidence="1">
    <location>
        <begin position="11"/>
        <end position="159"/>
    </location>
</feature>
<organism evidence="2 3">
    <name type="scientific">Schleiferia thermophila</name>
    <dbReference type="NCBI Taxonomy" id="884107"/>
    <lineage>
        <taxon>Bacteria</taxon>
        <taxon>Pseudomonadati</taxon>
        <taxon>Bacteroidota</taxon>
        <taxon>Flavobacteriia</taxon>
        <taxon>Flavobacteriales</taxon>
        <taxon>Schleiferiaceae</taxon>
        <taxon>Schleiferia</taxon>
    </lineage>
</organism>
<gene>
    <name evidence="2" type="ORF">DES35_101545</name>
</gene>
<dbReference type="RefSeq" id="WP_037355788.1">
    <property type="nucleotide sequence ID" value="NZ_BHZF01000001.1"/>
</dbReference>
<dbReference type="Gene3D" id="2.30.30.40">
    <property type="entry name" value="SH3 Domains"/>
    <property type="match status" value="1"/>
</dbReference>
<dbReference type="Gene3D" id="2.40.50.180">
    <property type="entry name" value="CheA-289, Domain 4"/>
    <property type="match status" value="1"/>
</dbReference>
<evidence type="ECO:0000313" key="3">
    <source>
        <dbReference type="Proteomes" id="UP000253517"/>
    </source>
</evidence>
<dbReference type="GO" id="GO:0006935">
    <property type="term" value="P:chemotaxis"/>
    <property type="evidence" value="ECO:0007669"/>
    <property type="project" value="InterPro"/>
</dbReference>